<feature type="compositionally biased region" description="Acidic residues" evidence="1">
    <location>
        <begin position="571"/>
        <end position="601"/>
    </location>
</feature>
<feature type="region of interest" description="Disordered" evidence="1">
    <location>
        <begin position="89"/>
        <end position="115"/>
    </location>
</feature>
<gene>
    <name evidence="4" type="primary">LOC105894909</name>
</gene>
<dbReference type="GeneID" id="105894909"/>
<dbReference type="PANTHER" id="PTHR46599">
    <property type="entry name" value="PIGGYBAC TRANSPOSABLE ELEMENT-DERIVED PROTEIN 4"/>
    <property type="match status" value="1"/>
</dbReference>
<proteinExistence type="predicted"/>
<dbReference type="InterPro" id="IPR029526">
    <property type="entry name" value="PGBD"/>
</dbReference>
<accession>A0A8M1KD52</accession>
<evidence type="ECO:0000259" key="2">
    <source>
        <dbReference type="Pfam" id="PF13843"/>
    </source>
</evidence>
<dbReference type="Proteomes" id="UP000515152">
    <property type="component" value="Chromosome 26"/>
</dbReference>
<dbReference type="PANTHER" id="PTHR46599:SF3">
    <property type="entry name" value="PIGGYBAC TRANSPOSABLE ELEMENT-DERIVED PROTEIN 4"/>
    <property type="match status" value="1"/>
</dbReference>
<feature type="region of interest" description="Disordered" evidence="1">
    <location>
        <begin position="565"/>
        <end position="610"/>
    </location>
</feature>
<dbReference type="AlphaFoldDB" id="A0A8M1KD52"/>
<keyword evidence="3" id="KW-1185">Reference proteome</keyword>
<organism evidence="3 4">
    <name type="scientific">Clupea harengus</name>
    <name type="common">Atlantic herring</name>
    <dbReference type="NCBI Taxonomy" id="7950"/>
    <lineage>
        <taxon>Eukaryota</taxon>
        <taxon>Metazoa</taxon>
        <taxon>Chordata</taxon>
        <taxon>Craniata</taxon>
        <taxon>Vertebrata</taxon>
        <taxon>Euteleostomi</taxon>
        <taxon>Actinopterygii</taxon>
        <taxon>Neopterygii</taxon>
        <taxon>Teleostei</taxon>
        <taxon>Clupei</taxon>
        <taxon>Clupeiformes</taxon>
        <taxon>Clupeoidei</taxon>
        <taxon>Clupeidae</taxon>
        <taxon>Clupea</taxon>
    </lineage>
</organism>
<dbReference type="RefSeq" id="XP_042559829.1">
    <property type="nucleotide sequence ID" value="XM_042703895.1"/>
</dbReference>
<evidence type="ECO:0000313" key="3">
    <source>
        <dbReference type="Proteomes" id="UP000515152"/>
    </source>
</evidence>
<evidence type="ECO:0000313" key="4">
    <source>
        <dbReference type="RefSeq" id="XP_042559829.1"/>
    </source>
</evidence>
<feature type="domain" description="PiggyBac transposable element-derived protein" evidence="2">
    <location>
        <begin position="153"/>
        <end position="530"/>
    </location>
</feature>
<reference evidence="4" key="1">
    <citation type="submission" date="2025-08" db="UniProtKB">
        <authorList>
            <consortium name="RefSeq"/>
        </authorList>
    </citation>
    <scope>IDENTIFICATION</scope>
</reference>
<protein>
    <submittedName>
        <fullName evidence="4">PiggyBac transposable element-derived protein 4-like isoform X1</fullName>
    </submittedName>
</protein>
<dbReference type="Pfam" id="PF13843">
    <property type="entry name" value="DDE_Tnp_1_7"/>
    <property type="match status" value="1"/>
</dbReference>
<dbReference type="OrthoDB" id="118105at2759"/>
<sequence length="671" mass="75816">MVVVDREPQWHSRAIIYLWQMGHKQWQWGGAITASKMKTCTRDQVIQMLPDSDEELDSLNECDSDWTSLDSSEEEEFEERLDRVPDLVSSEAPVTAPVPSPLQSPPPPGWRSKPAALADRWHDGSEEDVCPPQFPFCPERMPGPQLDFQKSYSPLEIFKLYFTPDVLQTLCTNTNKYAARKLAQGAKSLWPEVRLWTDVAPDEMLNYLSLVVYLGLVQVSPASDLWSKDSLFGFPFPASVMPGDRYEAITTYLHMSDPAADEVNDKLSGQPGYDGIFRVKPLLDDLVASCRAHYHPYQNLVIDQRLVATKARGQKQEIERTQYSNRGYKLFVLVDQSGYTCDFSAYEGMAESPSGNGLSFDAVVGLLKVPHLGTGYHVFMDNYYTSSQLFSHLHQLRIGACGTVWPDRVGFPRIAENDLSEAAARGDMRWVRDGPLLYVKWMDIRDVTMCSTIHKAYGGESMERRVRDGKTWTKRVFPLPDPVKEYDECMGAWVDVSDALAKYFSEGPRTNQWYTRLFLHFVDIVVVNSFVLAKDMAEAKKETPLNMESFRMALCEQLAEVGKEQAYNSSSEEDDGEEQAYNSSEEDDGEEQAYSSSEEDAGGATASLPPQPESHYNEPLQCLPLLICESQASRRCVLCNRRAIWKCEACDVPLCIIRGRVCYSLWHGAKA</sequence>
<name>A0A8M1KD52_CLUHA</name>
<feature type="compositionally biased region" description="Pro residues" evidence="1">
    <location>
        <begin position="96"/>
        <end position="109"/>
    </location>
</feature>
<evidence type="ECO:0000256" key="1">
    <source>
        <dbReference type="SAM" id="MobiDB-lite"/>
    </source>
</evidence>